<feature type="compositionally biased region" description="Basic and acidic residues" evidence="1">
    <location>
        <begin position="40"/>
        <end position="59"/>
    </location>
</feature>
<dbReference type="AlphaFoldDB" id="A0A4S2JA99"/>
<dbReference type="EMBL" id="QBLH01003951">
    <property type="protein sequence ID" value="TGZ32163.1"/>
    <property type="molecule type" value="Genomic_DNA"/>
</dbReference>
<feature type="region of interest" description="Disordered" evidence="1">
    <location>
        <begin position="129"/>
        <end position="160"/>
    </location>
</feature>
<reference evidence="2 3" key="1">
    <citation type="journal article" date="2019" name="Philos. Trans. R. Soc. Lond., B, Biol. Sci.">
        <title>Ant behaviour and brain gene expression of defending hosts depend on the ecological success of the intruding social parasite.</title>
        <authorList>
            <person name="Kaur R."/>
            <person name="Stoldt M."/>
            <person name="Jongepier E."/>
            <person name="Feldmeyer B."/>
            <person name="Menzel F."/>
            <person name="Bornberg-Bauer E."/>
            <person name="Foitzik S."/>
        </authorList>
    </citation>
    <scope>NUCLEOTIDE SEQUENCE [LARGE SCALE GENOMIC DNA]</scope>
    <source>
        <tissue evidence="2">Whole body</tissue>
    </source>
</reference>
<feature type="compositionally biased region" description="Polar residues" evidence="1">
    <location>
        <begin position="256"/>
        <end position="266"/>
    </location>
</feature>
<feature type="compositionally biased region" description="Basic and acidic residues" evidence="1">
    <location>
        <begin position="382"/>
        <end position="397"/>
    </location>
</feature>
<keyword evidence="3" id="KW-1185">Reference proteome</keyword>
<feature type="compositionally biased region" description="Basic residues" evidence="1">
    <location>
        <begin position="143"/>
        <end position="152"/>
    </location>
</feature>
<accession>A0A4S2JA99</accession>
<feature type="region of interest" description="Disordered" evidence="1">
    <location>
        <begin position="366"/>
        <end position="435"/>
    </location>
</feature>
<evidence type="ECO:0000313" key="3">
    <source>
        <dbReference type="Proteomes" id="UP000310200"/>
    </source>
</evidence>
<comment type="caution">
    <text evidence="2">The sequence shown here is derived from an EMBL/GenBank/DDBJ whole genome shotgun (WGS) entry which is preliminary data.</text>
</comment>
<feature type="region of interest" description="Disordered" evidence="1">
    <location>
        <begin position="23"/>
        <end position="61"/>
    </location>
</feature>
<proteinExistence type="predicted"/>
<evidence type="ECO:0000313" key="2">
    <source>
        <dbReference type="EMBL" id="TGZ32163.1"/>
    </source>
</evidence>
<evidence type="ECO:0000256" key="1">
    <source>
        <dbReference type="SAM" id="MobiDB-lite"/>
    </source>
</evidence>
<dbReference type="Proteomes" id="UP000310200">
    <property type="component" value="Unassembled WGS sequence"/>
</dbReference>
<sequence length="493" mass="55761">MLERDETHRPALPVVKYVSAVSARRKADENVPAKRHKRDRNGEGNDKGKLCDKEEDLRKKIQQPSIRNNNVSDAERACIIVKFNSPSHKVDVFRVFVSQRRILIRPRRKARREKERVNVSTVPCKNRYSASLSHEDPEEARQGVRRWRRKTRKSDGENEARDDGALARYIAGGFRGGSAPGRVNRQTLWMSYGSGRVPEVEGTRRAMALRDPRGARVRDTGAAGEGRIHEAAREGPDRVNGRRREGEGERVRVARSTATDSETTLPPSIGEEPRPISRERFYTATVYIRAHSSVRRARFGGFVATFVSKTVNGDRSRVSTKGARKYLDEECQRKFSWQKIVLVPLSQILSTFAVDIQERTNRIARATNSPADRGKFGPNKENGAKRDRLSGRKEAARWARGQPGGHNFKPLDLLDNDDDDGGGGGENDGEEATHRVAHGRLSGILVFHLTVKERARYEPRYSHSCQKRLFYTGQNWGIRYDSPKLNTGHARAR</sequence>
<feature type="region of interest" description="Disordered" evidence="1">
    <location>
        <begin position="234"/>
        <end position="274"/>
    </location>
</feature>
<protein>
    <submittedName>
        <fullName evidence="2">Uncharacterized protein</fullName>
    </submittedName>
</protein>
<gene>
    <name evidence="2" type="ORF">DBV15_01124</name>
</gene>
<organism evidence="2 3">
    <name type="scientific">Temnothorax longispinosus</name>
    <dbReference type="NCBI Taxonomy" id="300112"/>
    <lineage>
        <taxon>Eukaryota</taxon>
        <taxon>Metazoa</taxon>
        <taxon>Ecdysozoa</taxon>
        <taxon>Arthropoda</taxon>
        <taxon>Hexapoda</taxon>
        <taxon>Insecta</taxon>
        <taxon>Pterygota</taxon>
        <taxon>Neoptera</taxon>
        <taxon>Endopterygota</taxon>
        <taxon>Hymenoptera</taxon>
        <taxon>Apocrita</taxon>
        <taxon>Aculeata</taxon>
        <taxon>Formicoidea</taxon>
        <taxon>Formicidae</taxon>
        <taxon>Myrmicinae</taxon>
        <taxon>Temnothorax</taxon>
    </lineage>
</organism>
<feature type="compositionally biased region" description="Basic and acidic residues" evidence="1">
    <location>
        <begin position="133"/>
        <end position="142"/>
    </location>
</feature>
<feature type="compositionally biased region" description="Basic and acidic residues" evidence="1">
    <location>
        <begin position="234"/>
        <end position="252"/>
    </location>
</feature>
<name>A0A4S2JA99_9HYME</name>